<protein>
    <submittedName>
        <fullName evidence="2">Uncharacterized protein</fullName>
    </submittedName>
</protein>
<dbReference type="AlphaFoldDB" id="A0A074VYG0"/>
<proteinExistence type="predicted"/>
<reference evidence="2 3" key="1">
    <citation type="journal article" date="2014" name="BMC Genomics">
        <title>Genome sequencing of four Aureobasidium pullulans varieties: biotechnological potential, stress tolerance, and description of new species.</title>
        <authorList>
            <person name="Gostin Ar C."/>
            <person name="Ohm R.A."/>
            <person name="Kogej T."/>
            <person name="Sonjak S."/>
            <person name="Turk M."/>
            <person name="Zajc J."/>
            <person name="Zalar P."/>
            <person name="Grube M."/>
            <person name="Sun H."/>
            <person name="Han J."/>
            <person name="Sharma A."/>
            <person name="Chiniquy J."/>
            <person name="Ngan C.Y."/>
            <person name="Lipzen A."/>
            <person name="Barry K."/>
            <person name="Grigoriev I.V."/>
            <person name="Gunde-Cimerman N."/>
        </authorList>
    </citation>
    <scope>NUCLEOTIDE SEQUENCE [LARGE SCALE GENOMIC DNA]</scope>
    <source>
        <strain evidence="2 3">CBS 110374</strain>
    </source>
</reference>
<keyword evidence="1" id="KW-0472">Membrane</keyword>
<keyword evidence="1" id="KW-0812">Transmembrane</keyword>
<dbReference type="EMBL" id="KL584826">
    <property type="protein sequence ID" value="KEQ65855.1"/>
    <property type="molecule type" value="Genomic_DNA"/>
</dbReference>
<evidence type="ECO:0000313" key="3">
    <source>
        <dbReference type="Proteomes" id="UP000030672"/>
    </source>
</evidence>
<dbReference type="RefSeq" id="XP_040882878.1">
    <property type="nucleotide sequence ID" value="XM_041024248.1"/>
</dbReference>
<evidence type="ECO:0000256" key="1">
    <source>
        <dbReference type="SAM" id="Phobius"/>
    </source>
</evidence>
<keyword evidence="3" id="KW-1185">Reference proteome</keyword>
<gene>
    <name evidence="2" type="ORF">M437DRAFT_63399</name>
</gene>
<evidence type="ECO:0000313" key="2">
    <source>
        <dbReference type="EMBL" id="KEQ65855.1"/>
    </source>
</evidence>
<accession>A0A074VYG0</accession>
<organism evidence="2 3">
    <name type="scientific">Aureobasidium melanogenum (strain CBS 110374)</name>
    <name type="common">Aureobasidium pullulans var. melanogenum</name>
    <dbReference type="NCBI Taxonomy" id="1043003"/>
    <lineage>
        <taxon>Eukaryota</taxon>
        <taxon>Fungi</taxon>
        <taxon>Dikarya</taxon>
        <taxon>Ascomycota</taxon>
        <taxon>Pezizomycotina</taxon>
        <taxon>Dothideomycetes</taxon>
        <taxon>Dothideomycetidae</taxon>
        <taxon>Dothideales</taxon>
        <taxon>Saccotheciaceae</taxon>
        <taxon>Aureobasidium</taxon>
    </lineage>
</organism>
<dbReference type="Proteomes" id="UP000030672">
    <property type="component" value="Unassembled WGS sequence"/>
</dbReference>
<feature type="transmembrane region" description="Helical" evidence="1">
    <location>
        <begin position="127"/>
        <end position="145"/>
    </location>
</feature>
<dbReference type="HOGENOM" id="CLU_1539712_0_0_1"/>
<sequence>MSFSQPYMIAPVVYEFVWAVDNTPKQTSTYTTTYFGPPGSHTAYDQIVNTALPSPWQIETIGIPYTILPGGVSTQHASATVATHRPTNPIQTDYTLVAPAKDSSVQTSASHEVPCHEVLSGRLHESYLIYLQVVLVCLFCGGYLWSRCLRRRSQSAKLEGGILSSEKSAIYELA</sequence>
<keyword evidence="1" id="KW-1133">Transmembrane helix</keyword>
<dbReference type="GeneID" id="63917621"/>
<name>A0A074VYG0_AURM1</name>